<reference evidence="6 7" key="1">
    <citation type="submission" date="2018-06" db="EMBL/GenBank/DDBJ databases">
        <title>Genomic Encyclopedia of Archaeal and Bacterial Type Strains, Phase II (KMG-II): from individual species to whole genera.</title>
        <authorList>
            <person name="Goeker M."/>
        </authorList>
    </citation>
    <scope>NUCLEOTIDE SEQUENCE [LARGE SCALE GENOMIC DNA]</scope>
    <source>
        <strain evidence="6 7">ATCC BAA-1881</strain>
    </source>
</reference>
<keyword evidence="1 2" id="KW-0663">Pyridoxal phosphate</keyword>
<dbReference type="SUPFAM" id="SSF51419">
    <property type="entry name" value="PLP-binding barrel"/>
    <property type="match status" value="1"/>
</dbReference>
<evidence type="ECO:0000259" key="5">
    <source>
        <dbReference type="Pfam" id="PF01168"/>
    </source>
</evidence>
<dbReference type="PANTHER" id="PTHR10146:SF14">
    <property type="entry name" value="PYRIDOXAL PHOSPHATE HOMEOSTASIS PROTEIN"/>
    <property type="match status" value="1"/>
</dbReference>
<dbReference type="HAMAP" id="MF_02087">
    <property type="entry name" value="PLP_homeostasis"/>
    <property type="match status" value="1"/>
</dbReference>
<feature type="domain" description="Alanine racemase N-terminal" evidence="5">
    <location>
        <begin position="18"/>
        <end position="239"/>
    </location>
</feature>
<dbReference type="PROSITE" id="PS01211">
    <property type="entry name" value="UPF0001"/>
    <property type="match status" value="1"/>
</dbReference>
<dbReference type="FunFam" id="3.20.20.10:FF:000018">
    <property type="entry name" value="Pyridoxal phosphate homeostasis protein"/>
    <property type="match status" value="1"/>
</dbReference>
<protein>
    <recommendedName>
        <fullName evidence="2">Pyridoxal phosphate homeostasis protein</fullName>
        <shortName evidence="2">PLP homeostasis protein</shortName>
    </recommendedName>
</protein>
<evidence type="ECO:0000256" key="3">
    <source>
        <dbReference type="PIRSR" id="PIRSR004848-1"/>
    </source>
</evidence>
<gene>
    <name evidence="6" type="ORF">EI42_01013</name>
</gene>
<dbReference type="InterPro" id="IPR011078">
    <property type="entry name" value="PyrdxlP_homeostasis"/>
</dbReference>
<dbReference type="NCBIfam" id="TIGR00044">
    <property type="entry name" value="YggS family pyridoxal phosphate-dependent enzyme"/>
    <property type="match status" value="1"/>
</dbReference>
<accession>A0A326UEH3</accession>
<proteinExistence type="inferred from homology"/>
<organism evidence="6 7">
    <name type="scientific">Thermosporothrix hazakensis</name>
    <dbReference type="NCBI Taxonomy" id="644383"/>
    <lineage>
        <taxon>Bacteria</taxon>
        <taxon>Bacillati</taxon>
        <taxon>Chloroflexota</taxon>
        <taxon>Ktedonobacteria</taxon>
        <taxon>Ktedonobacterales</taxon>
        <taxon>Thermosporotrichaceae</taxon>
        <taxon>Thermosporothrix</taxon>
    </lineage>
</organism>
<dbReference type="CDD" id="cd00635">
    <property type="entry name" value="PLPDE_III_YBL036c_like"/>
    <property type="match status" value="1"/>
</dbReference>
<name>A0A326UEH3_THEHA</name>
<dbReference type="InterPro" id="IPR001608">
    <property type="entry name" value="Ala_racemase_N"/>
</dbReference>
<evidence type="ECO:0000256" key="2">
    <source>
        <dbReference type="HAMAP-Rule" id="MF_02087"/>
    </source>
</evidence>
<evidence type="ECO:0000313" key="7">
    <source>
        <dbReference type="Proteomes" id="UP000248806"/>
    </source>
</evidence>
<dbReference type="GO" id="GO:0030170">
    <property type="term" value="F:pyridoxal phosphate binding"/>
    <property type="evidence" value="ECO:0007669"/>
    <property type="project" value="UniProtKB-UniRule"/>
</dbReference>
<comment type="cofactor">
    <cofactor evidence="3">
        <name>pyridoxal 5'-phosphate</name>
        <dbReference type="ChEBI" id="CHEBI:597326"/>
    </cofactor>
</comment>
<sequence>MVEHSSSFLEPEELAHNIEQVRNRIAEAAQKANRPLEEITLIAVSKTKPVELVQLAFQQGLTHFGENRVQEALPKIATFHPEGIHWHMIGHLQSNKAGKVVEAFDMLQSVDSLHLAQVLERLAASREKHLPILLEINIAGEASKAGMRPEESLSVAREIAAYPHLDIQGVMTVAPLVTNPEEVRPVFRALRELRDRLRDAVPQHSWHHLSMGMTDDYQVAIEEGATMVRIGRAIFGARPSR</sequence>
<evidence type="ECO:0000256" key="1">
    <source>
        <dbReference type="ARBA" id="ARBA00022898"/>
    </source>
</evidence>
<dbReference type="Proteomes" id="UP000248806">
    <property type="component" value="Unassembled WGS sequence"/>
</dbReference>
<comment type="caution">
    <text evidence="6">The sequence shown here is derived from an EMBL/GenBank/DDBJ whole genome shotgun (WGS) entry which is preliminary data.</text>
</comment>
<evidence type="ECO:0000256" key="4">
    <source>
        <dbReference type="RuleBase" id="RU004514"/>
    </source>
</evidence>
<dbReference type="EMBL" id="QKUF01000001">
    <property type="protein sequence ID" value="PZW36827.1"/>
    <property type="molecule type" value="Genomic_DNA"/>
</dbReference>
<dbReference type="Pfam" id="PF01168">
    <property type="entry name" value="Ala_racemase_N"/>
    <property type="match status" value="1"/>
</dbReference>
<dbReference type="AlphaFoldDB" id="A0A326UEH3"/>
<dbReference type="RefSeq" id="WP_211326018.1">
    <property type="nucleotide sequence ID" value="NZ_BIFX01000001.1"/>
</dbReference>
<dbReference type="PIRSF" id="PIRSF004848">
    <property type="entry name" value="YBL036c_PLPDEIII"/>
    <property type="match status" value="1"/>
</dbReference>
<comment type="similarity">
    <text evidence="2 4">Belongs to the pyridoxal phosphate-binding protein YggS/PROSC family.</text>
</comment>
<keyword evidence="7" id="KW-1185">Reference proteome</keyword>
<comment type="function">
    <text evidence="2">Pyridoxal 5'-phosphate (PLP)-binding protein, which is involved in PLP homeostasis.</text>
</comment>
<feature type="modified residue" description="N6-(pyridoxal phosphate)lysine" evidence="2 3">
    <location>
        <position position="46"/>
    </location>
</feature>
<evidence type="ECO:0000313" key="6">
    <source>
        <dbReference type="EMBL" id="PZW36827.1"/>
    </source>
</evidence>
<dbReference type="InterPro" id="IPR029066">
    <property type="entry name" value="PLP-binding_barrel"/>
</dbReference>
<dbReference type="Gene3D" id="3.20.20.10">
    <property type="entry name" value="Alanine racemase"/>
    <property type="match status" value="1"/>
</dbReference>
<dbReference type="PANTHER" id="PTHR10146">
    <property type="entry name" value="PROLINE SYNTHETASE CO-TRANSCRIBED BACTERIAL HOMOLOG PROTEIN"/>
    <property type="match status" value="1"/>
</dbReference>